<comment type="caution">
    <text evidence="9">The sequence shown here is derived from an EMBL/GenBank/DDBJ whole genome shotgun (WGS) entry which is preliminary data.</text>
</comment>
<feature type="signal peptide" evidence="7">
    <location>
        <begin position="1"/>
        <end position="20"/>
    </location>
</feature>
<name>A0ABQ8UY87_9EUKA</name>
<feature type="domain" description="Sodium/calcium exchanger membrane region" evidence="8">
    <location>
        <begin position="453"/>
        <end position="601"/>
    </location>
</feature>
<evidence type="ECO:0000256" key="2">
    <source>
        <dbReference type="ARBA" id="ARBA00022448"/>
    </source>
</evidence>
<gene>
    <name evidence="9" type="ORF">PAPYR_1828</name>
</gene>
<feature type="domain" description="Sodium/calcium exchanger membrane region" evidence="8">
    <location>
        <begin position="110"/>
        <end position="249"/>
    </location>
</feature>
<evidence type="ECO:0000256" key="4">
    <source>
        <dbReference type="ARBA" id="ARBA00022989"/>
    </source>
</evidence>
<feature type="transmembrane region" description="Helical" evidence="6">
    <location>
        <begin position="447"/>
        <end position="467"/>
    </location>
</feature>
<keyword evidence="5 6" id="KW-0472">Membrane</keyword>
<protein>
    <submittedName>
        <fullName evidence="9">Ca2+:Cation Antiporter</fullName>
    </submittedName>
</protein>
<accession>A0ABQ8UY87</accession>
<feature type="transmembrane region" description="Helical" evidence="6">
    <location>
        <begin position="387"/>
        <end position="408"/>
    </location>
</feature>
<feature type="transmembrane region" description="Helical" evidence="6">
    <location>
        <begin position="102"/>
        <end position="119"/>
    </location>
</feature>
<proteinExistence type="predicted"/>
<comment type="subcellular location">
    <subcellularLocation>
        <location evidence="1">Membrane</location>
        <topology evidence="1">Multi-pass membrane protein</topology>
    </subcellularLocation>
</comment>
<dbReference type="InterPro" id="IPR004837">
    <property type="entry name" value="NaCa_Exmemb"/>
</dbReference>
<feature type="transmembrane region" description="Helical" evidence="6">
    <location>
        <begin position="231"/>
        <end position="254"/>
    </location>
</feature>
<evidence type="ECO:0000256" key="3">
    <source>
        <dbReference type="ARBA" id="ARBA00022692"/>
    </source>
</evidence>
<feature type="transmembrane region" description="Helical" evidence="6">
    <location>
        <begin position="178"/>
        <end position="199"/>
    </location>
</feature>
<evidence type="ECO:0000313" key="10">
    <source>
        <dbReference type="Proteomes" id="UP001141327"/>
    </source>
</evidence>
<sequence length="610" mass="66810">MQHKALIAFLLVCAATVALSFSIAWLQTAFKQAASPQSPHFSKVSSFLSLPFAVGGEEDDDCDSLRLIEPENRCLFVRKSCDYEGLFNYLDFHYCSMFSAQWLSYVLQALLLAYLFMLLGSTASDFFVPALQCLVSALNLSENVAGVTFLALGNGAPDLFSQLAGAQNGAFQLALGEALGSGLFIVSIVLGAVGLIATFNLDPMSLAMDASTYLGTVVFLLLISIDSQITWVELALFPVLYAGYVVAVIVVDWIKRRRMSRFKGIINEGDEDVPPTGSEYIAYGGSAGSGPPRSIHGLKELPPPHDELLLPFPTDPMSESFELEPIQSKLGLRQWVAMWSGRFVEWTEWREKGWFGKTRTLLEMPFTLFRMLTIPHCDKTPSGTTRLVLNCIWSPIFTCYAIGGWNMWIVNAEGVEAFPLWAIPLAVSVIGLPVMLLLNRPKIRPKAFLVFTFWNFVVSIVWLNLLANELVVILQSLGVSLGLSSAIVGSTVLAAGNSVGDLVANLAVAREGQPRAAVAACYASPLLNALLGLFVSSLFTLIQSKGSYHFEAATSLWFVFSFLLAILVLTLIVLPANRMRMTRPFAVALFLIYCSFVVIVVLVELHVFGF</sequence>
<evidence type="ECO:0000313" key="9">
    <source>
        <dbReference type="EMBL" id="KAJ4461700.1"/>
    </source>
</evidence>
<keyword evidence="10" id="KW-1185">Reference proteome</keyword>
<feature type="transmembrane region" description="Helical" evidence="6">
    <location>
        <begin position="420"/>
        <end position="438"/>
    </location>
</feature>
<evidence type="ECO:0000256" key="6">
    <source>
        <dbReference type="SAM" id="Phobius"/>
    </source>
</evidence>
<reference evidence="9" key="1">
    <citation type="journal article" date="2022" name="bioRxiv">
        <title>Genomics of Preaxostyla Flagellates Illuminates Evolutionary Transitions and the Path Towards Mitochondrial Loss.</title>
        <authorList>
            <person name="Novak L.V.F."/>
            <person name="Treitli S.C."/>
            <person name="Pyrih J."/>
            <person name="Halakuc P."/>
            <person name="Pipaliya S.V."/>
            <person name="Vacek V."/>
            <person name="Brzon O."/>
            <person name="Soukal P."/>
            <person name="Eme L."/>
            <person name="Dacks J.B."/>
            <person name="Karnkowska A."/>
            <person name="Elias M."/>
            <person name="Hampl V."/>
        </authorList>
    </citation>
    <scope>NUCLEOTIDE SEQUENCE</scope>
    <source>
        <strain evidence="9">RCP-MX</strain>
    </source>
</reference>
<keyword evidence="4 6" id="KW-1133">Transmembrane helix</keyword>
<organism evidence="9 10">
    <name type="scientific">Paratrimastix pyriformis</name>
    <dbReference type="NCBI Taxonomy" id="342808"/>
    <lineage>
        <taxon>Eukaryota</taxon>
        <taxon>Metamonada</taxon>
        <taxon>Preaxostyla</taxon>
        <taxon>Paratrimastigidae</taxon>
        <taxon>Paratrimastix</taxon>
    </lineage>
</organism>
<evidence type="ECO:0000256" key="5">
    <source>
        <dbReference type="ARBA" id="ARBA00023136"/>
    </source>
</evidence>
<dbReference type="Proteomes" id="UP001141327">
    <property type="component" value="Unassembled WGS sequence"/>
</dbReference>
<feature type="chain" id="PRO_5046419067" evidence="7">
    <location>
        <begin position="21"/>
        <end position="610"/>
    </location>
</feature>
<dbReference type="InterPro" id="IPR044880">
    <property type="entry name" value="NCX_ion-bd_dom_sf"/>
</dbReference>
<dbReference type="InterPro" id="IPR051359">
    <property type="entry name" value="CaCA_antiporter"/>
</dbReference>
<dbReference type="EMBL" id="JAPMOS010000006">
    <property type="protein sequence ID" value="KAJ4461700.1"/>
    <property type="molecule type" value="Genomic_DNA"/>
</dbReference>
<dbReference type="PANTHER" id="PTHR12266:SF0">
    <property type="entry name" value="MITOCHONDRIAL SODIUM_CALCIUM EXCHANGER PROTEIN"/>
    <property type="match status" value="1"/>
</dbReference>
<dbReference type="Gene3D" id="1.20.1420.30">
    <property type="entry name" value="NCX, central ion-binding region"/>
    <property type="match status" value="2"/>
</dbReference>
<feature type="transmembrane region" description="Helical" evidence="6">
    <location>
        <begin position="516"/>
        <end position="542"/>
    </location>
</feature>
<evidence type="ECO:0000256" key="7">
    <source>
        <dbReference type="SAM" id="SignalP"/>
    </source>
</evidence>
<feature type="transmembrane region" description="Helical" evidence="6">
    <location>
        <begin position="554"/>
        <end position="574"/>
    </location>
</feature>
<keyword evidence="3 6" id="KW-0812">Transmembrane</keyword>
<evidence type="ECO:0000259" key="8">
    <source>
        <dbReference type="Pfam" id="PF01699"/>
    </source>
</evidence>
<feature type="transmembrane region" description="Helical" evidence="6">
    <location>
        <begin position="586"/>
        <end position="608"/>
    </location>
</feature>
<keyword evidence="2" id="KW-0813">Transport</keyword>
<keyword evidence="7" id="KW-0732">Signal</keyword>
<dbReference type="Pfam" id="PF01699">
    <property type="entry name" value="Na_Ca_ex"/>
    <property type="match status" value="2"/>
</dbReference>
<evidence type="ECO:0000256" key="1">
    <source>
        <dbReference type="ARBA" id="ARBA00004141"/>
    </source>
</evidence>
<dbReference type="PANTHER" id="PTHR12266">
    <property type="entry name" value="NA+/CA2+ K+ INDEPENDENT EXCHANGER"/>
    <property type="match status" value="1"/>
</dbReference>